<gene>
    <name evidence="2" type="ORF">GCM10025868_34740</name>
</gene>
<keyword evidence="3" id="KW-1185">Reference proteome</keyword>
<protein>
    <submittedName>
        <fullName evidence="2">Uncharacterized protein</fullName>
    </submittedName>
</protein>
<reference evidence="3" key="1">
    <citation type="journal article" date="2019" name="Int. J. Syst. Evol. Microbiol.">
        <title>The Global Catalogue of Microorganisms (GCM) 10K type strain sequencing project: providing services to taxonomists for standard genome sequencing and annotation.</title>
        <authorList>
            <consortium name="The Broad Institute Genomics Platform"/>
            <consortium name="The Broad Institute Genome Sequencing Center for Infectious Disease"/>
            <person name="Wu L."/>
            <person name="Ma J."/>
        </authorList>
    </citation>
    <scope>NUCLEOTIDE SEQUENCE [LARGE SCALE GENOMIC DNA]</scope>
    <source>
        <strain evidence="3">NBRC 108730</strain>
    </source>
</reference>
<comment type="caution">
    <text evidence="2">The sequence shown here is derived from an EMBL/GenBank/DDBJ whole genome shotgun (WGS) entry which is preliminary data.</text>
</comment>
<dbReference type="EMBL" id="BSUZ01000001">
    <property type="protein sequence ID" value="GMA88224.1"/>
    <property type="molecule type" value="Genomic_DNA"/>
</dbReference>
<name>A0ABQ6JLK9_9ACTN</name>
<evidence type="ECO:0000313" key="2">
    <source>
        <dbReference type="EMBL" id="GMA88224.1"/>
    </source>
</evidence>
<evidence type="ECO:0000313" key="3">
    <source>
        <dbReference type="Proteomes" id="UP001157017"/>
    </source>
</evidence>
<feature type="region of interest" description="Disordered" evidence="1">
    <location>
        <begin position="51"/>
        <end position="94"/>
    </location>
</feature>
<dbReference type="Proteomes" id="UP001157017">
    <property type="component" value="Unassembled WGS sequence"/>
</dbReference>
<feature type="compositionally biased region" description="Low complexity" evidence="1">
    <location>
        <begin position="60"/>
        <end position="71"/>
    </location>
</feature>
<feature type="region of interest" description="Disordered" evidence="1">
    <location>
        <begin position="1"/>
        <end position="36"/>
    </location>
</feature>
<proteinExistence type="predicted"/>
<accession>A0ABQ6JLK9</accession>
<feature type="compositionally biased region" description="Basic and acidic residues" evidence="1">
    <location>
        <begin position="11"/>
        <end position="23"/>
    </location>
</feature>
<organism evidence="2 3">
    <name type="scientific">Angustibacter aerolatus</name>
    <dbReference type="NCBI Taxonomy" id="1162965"/>
    <lineage>
        <taxon>Bacteria</taxon>
        <taxon>Bacillati</taxon>
        <taxon>Actinomycetota</taxon>
        <taxon>Actinomycetes</taxon>
        <taxon>Kineosporiales</taxon>
        <taxon>Kineosporiaceae</taxon>
    </lineage>
</organism>
<evidence type="ECO:0000256" key="1">
    <source>
        <dbReference type="SAM" id="MobiDB-lite"/>
    </source>
</evidence>
<sequence length="117" mass="11963">MHPGDQAAAVERGDVASHGHVGDVEQVDQVGHPHAAVGAHLLEDALLALPGEHGHLPHVGTSSGSTATLASIGRKGNGNEHKPTARRPIGPSVRDSHRVPIVTCICWHNPLTGGSGA</sequence>